<proteinExistence type="predicted"/>
<dbReference type="RefSeq" id="WP_018575566.1">
    <property type="nucleotide sequence ID" value="NZ_CP065725.1"/>
</dbReference>
<dbReference type="EMBL" id="CP065725">
    <property type="protein sequence ID" value="QPT39704.1"/>
    <property type="molecule type" value="Genomic_DNA"/>
</dbReference>
<protein>
    <submittedName>
        <fullName evidence="2">Helix-turn-helix transcriptional regulator</fullName>
    </submittedName>
    <submittedName>
        <fullName evidence="3">Transcriptional repressor DicA</fullName>
    </submittedName>
</protein>
<name>A0A378XJF8_9BURK</name>
<keyword evidence="5" id="KW-1185">Reference proteome</keyword>
<dbReference type="OrthoDB" id="6120544at2"/>
<dbReference type="InterPro" id="IPR010982">
    <property type="entry name" value="Lambda_DNA-bd_dom_sf"/>
</dbReference>
<dbReference type="CDD" id="cd00093">
    <property type="entry name" value="HTH_XRE"/>
    <property type="match status" value="1"/>
</dbReference>
<dbReference type="STRING" id="1122619.GCA_000373745_02381"/>
<dbReference type="Pfam" id="PF01381">
    <property type="entry name" value="HTH_3"/>
    <property type="match status" value="1"/>
</dbReference>
<reference evidence="3 4" key="1">
    <citation type="submission" date="2018-06" db="EMBL/GenBank/DDBJ databases">
        <authorList>
            <consortium name="Pathogen Informatics"/>
            <person name="Doyle S."/>
        </authorList>
    </citation>
    <scope>NUCLEOTIDE SEQUENCE [LARGE SCALE GENOMIC DNA]</scope>
    <source>
        <strain evidence="3 4">NCTC11997</strain>
    </source>
</reference>
<dbReference type="Proteomes" id="UP000594903">
    <property type="component" value="Chromosome"/>
</dbReference>
<feature type="domain" description="HTH cro/C1-type" evidence="1">
    <location>
        <begin position="10"/>
        <end position="65"/>
    </location>
</feature>
<evidence type="ECO:0000313" key="2">
    <source>
        <dbReference type="EMBL" id="QPT39704.1"/>
    </source>
</evidence>
<dbReference type="Proteomes" id="UP000254603">
    <property type="component" value="Unassembled WGS sequence"/>
</dbReference>
<dbReference type="EMBL" id="UGSB01000001">
    <property type="protein sequence ID" value="SUA57254.1"/>
    <property type="molecule type" value="Genomic_DNA"/>
</dbReference>
<dbReference type="SUPFAM" id="SSF47413">
    <property type="entry name" value="lambda repressor-like DNA-binding domains"/>
    <property type="match status" value="1"/>
</dbReference>
<dbReference type="PROSITE" id="PS50943">
    <property type="entry name" value="HTH_CROC1"/>
    <property type="match status" value="1"/>
</dbReference>
<dbReference type="InterPro" id="IPR001387">
    <property type="entry name" value="Cro/C1-type_HTH"/>
</dbReference>
<reference evidence="2 5" key="2">
    <citation type="submission" date="2020-12" db="EMBL/GenBank/DDBJ databases">
        <title>FDA dAtabase for Regulatory Grade micrObial Sequences (FDA-ARGOS): Supporting development and validation of Infectious Disease Dx tests.</title>
        <authorList>
            <person name="Sproer C."/>
            <person name="Gronow S."/>
            <person name="Severitt S."/>
            <person name="Schroder I."/>
            <person name="Tallon L."/>
            <person name="Sadzewicz L."/>
            <person name="Zhao X."/>
            <person name="Boylan J."/>
            <person name="Ott S."/>
            <person name="Bowen H."/>
            <person name="Vavikolanu K."/>
            <person name="Mehta A."/>
            <person name="Aluvathingal J."/>
            <person name="Nadendla S."/>
            <person name="Lowell S."/>
            <person name="Myers T."/>
            <person name="Yan Y."/>
            <person name="Sichtig H."/>
        </authorList>
    </citation>
    <scope>NUCLEOTIDE SEQUENCE [LARGE SCALE GENOMIC DNA]</scope>
    <source>
        <strain evidence="2 5">FDAARGOS_872</strain>
    </source>
</reference>
<sequence>MDLFEIGELIRTERKALGLTQEALAKKVGVSRRTVSQLELGQVSDLGIRKVMALLGALGLELQATPIRVKRPTLDELQKERAAEKQAELERLSGRKMRV</sequence>
<evidence type="ECO:0000313" key="5">
    <source>
        <dbReference type="Proteomes" id="UP000594903"/>
    </source>
</evidence>
<evidence type="ECO:0000259" key="1">
    <source>
        <dbReference type="PROSITE" id="PS50943"/>
    </source>
</evidence>
<dbReference type="SMART" id="SM00530">
    <property type="entry name" value="HTH_XRE"/>
    <property type="match status" value="1"/>
</dbReference>
<evidence type="ECO:0000313" key="4">
    <source>
        <dbReference type="Proteomes" id="UP000254603"/>
    </source>
</evidence>
<evidence type="ECO:0000313" key="3">
    <source>
        <dbReference type="EMBL" id="SUA57254.1"/>
    </source>
</evidence>
<organism evidence="3 4">
    <name type="scientific">Oligella ureolytica</name>
    <dbReference type="NCBI Taxonomy" id="90244"/>
    <lineage>
        <taxon>Bacteria</taxon>
        <taxon>Pseudomonadati</taxon>
        <taxon>Pseudomonadota</taxon>
        <taxon>Betaproteobacteria</taxon>
        <taxon>Burkholderiales</taxon>
        <taxon>Alcaligenaceae</taxon>
        <taxon>Oligella</taxon>
    </lineage>
</organism>
<accession>A0A378XJF8</accession>
<dbReference type="Gene3D" id="1.10.260.40">
    <property type="entry name" value="lambda repressor-like DNA-binding domains"/>
    <property type="match status" value="1"/>
</dbReference>
<dbReference type="GO" id="GO:0003677">
    <property type="term" value="F:DNA binding"/>
    <property type="evidence" value="ECO:0007669"/>
    <property type="project" value="InterPro"/>
</dbReference>
<dbReference type="AlphaFoldDB" id="A0A378XJF8"/>
<gene>
    <name evidence="2" type="ORF">I6G29_11295</name>
    <name evidence="3" type="ORF">NCTC11997_02326</name>
</gene>